<evidence type="ECO:0000313" key="3">
    <source>
        <dbReference type="EMBL" id="JAC57617.1"/>
    </source>
</evidence>
<feature type="chain" id="PRO_5001562824" evidence="2">
    <location>
        <begin position="33"/>
        <end position="217"/>
    </location>
</feature>
<feature type="compositionally biased region" description="Basic residues" evidence="1">
    <location>
        <begin position="198"/>
        <end position="208"/>
    </location>
</feature>
<feature type="region of interest" description="Disordered" evidence="1">
    <location>
        <begin position="198"/>
        <end position="217"/>
    </location>
</feature>
<protein>
    <submittedName>
        <fullName evidence="3">Uncharacterized protein</fullName>
    </submittedName>
</protein>
<dbReference type="AlphaFoldDB" id="A0A034WTG4"/>
<reference evidence="3" key="1">
    <citation type="journal article" date="2014" name="BMC Genomics">
        <title>Characterizing the developmental transcriptome of the oriental fruit fly, Bactrocera dorsalis (Diptera: Tephritidae) through comparative genomic analysis with Drosophila melanogaster utilizing modENCODE datasets.</title>
        <authorList>
            <person name="Geib S.M."/>
            <person name="Calla B."/>
            <person name="Hall B."/>
            <person name="Hou S."/>
            <person name="Manoukis N.C."/>
        </authorList>
    </citation>
    <scope>NUCLEOTIDE SEQUENCE</scope>
    <source>
        <strain evidence="3">Punador</strain>
    </source>
</reference>
<name>A0A034WTG4_BACDO</name>
<dbReference type="EMBL" id="GAKP01001335">
    <property type="protein sequence ID" value="JAC57617.1"/>
    <property type="molecule type" value="Transcribed_RNA"/>
</dbReference>
<keyword evidence="2" id="KW-0732">Signal</keyword>
<proteinExistence type="predicted"/>
<evidence type="ECO:0000256" key="1">
    <source>
        <dbReference type="SAM" id="MobiDB-lite"/>
    </source>
</evidence>
<feature type="non-terminal residue" evidence="3">
    <location>
        <position position="1"/>
    </location>
</feature>
<feature type="signal peptide" evidence="2">
    <location>
        <begin position="1"/>
        <end position="32"/>
    </location>
</feature>
<dbReference type="OrthoDB" id="8045052at2759"/>
<evidence type="ECO:0000256" key="2">
    <source>
        <dbReference type="SAM" id="SignalP"/>
    </source>
</evidence>
<organism evidence="3">
    <name type="scientific">Bactrocera dorsalis</name>
    <name type="common">Oriental fruit fly</name>
    <name type="synonym">Dacus dorsalis</name>
    <dbReference type="NCBI Taxonomy" id="27457"/>
    <lineage>
        <taxon>Eukaryota</taxon>
        <taxon>Metazoa</taxon>
        <taxon>Ecdysozoa</taxon>
        <taxon>Arthropoda</taxon>
        <taxon>Hexapoda</taxon>
        <taxon>Insecta</taxon>
        <taxon>Pterygota</taxon>
        <taxon>Neoptera</taxon>
        <taxon>Endopterygota</taxon>
        <taxon>Diptera</taxon>
        <taxon>Brachycera</taxon>
        <taxon>Muscomorpha</taxon>
        <taxon>Tephritoidea</taxon>
        <taxon>Tephritidae</taxon>
        <taxon>Bactrocera</taxon>
        <taxon>Bactrocera</taxon>
    </lineage>
</organism>
<accession>A0A034WTG4</accession>
<feature type="region of interest" description="Disordered" evidence="1">
    <location>
        <begin position="59"/>
        <end position="128"/>
    </location>
</feature>
<sequence>RRGTVAIVGNMIDTKILQFLALIAFIVVGSEAHYPYGRQYYNNHLGGYNNQNGNFNNYNNNNNNGYNNNNNVNSNYNNINNNNNVNSNYNNINNNNNNINSNYNPNNLQNNNNNNQNNNNNRRNAHNNNPLLAINLPKIYLGDFEYMPTPDGYRYSYQLADGTRRTEVGQIPNIPANSGIYMTDERATAERTALRMRARANSKNRKLSPKSLQSLAG</sequence>